<organism evidence="1 2">
    <name type="scientific">Catharanthus roseus</name>
    <name type="common">Madagascar periwinkle</name>
    <name type="synonym">Vinca rosea</name>
    <dbReference type="NCBI Taxonomy" id="4058"/>
    <lineage>
        <taxon>Eukaryota</taxon>
        <taxon>Viridiplantae</taxon>
        <taxon>Streptophyta</taxon>
        <taxon>Embryophyta</taxon>
        <taxon>Tracheophyta</taxon>
        <taxon>Spermatophyta</taxon>
        <taxon>Magnoliopsida</taxon>
        <taxon>eudicotyledons</taxon>
        <taxon>Gunneridae</taxon>
        <taxon>Pentapetalae</taxon>
        <taxon>asterids</taxon>
        <taxon>lamiids</taxon>
        <taxon>Gentianales</taxon>
        <taxon>Apocynaceae</taxon>
        <taxon>Rauvolfioideae</taxon>
        <taxon>Vinceae</taxon>
        <taxon>Catharanthinae</taxon>
        <taxon>Catharanthus</taxon>
    </lineage>
</organism>
<reference evidence="2" key="1">
    <citation type="journal article" date="2023" name="Nat. Plants">
        <title>Single-cell RNA sequencing provides a high-resolution roadmap for understanding the multicellular compartmentation of specialized metabolism.</title>
        <authorList>
            <person name="Sun S."/>
            <person name="Shen X."/>
            <person name="Li Y."/>
            <person name="Li Y."/>
            <person name="Wang S."/>
            <person name="Li R."/>
            <person name="Zhang H."/>
            <person name="Shen G."/>
            <person name="Guo B."/>
            <person name="Wei J."/>
            <person name="Xu J."/>
            <person name="St-Pierre B."/>
            <person name="Chen S."/>
            <person name="Sun C."/>
        </authorList>
    </citation>
    <scope>NUCLEOTIDE SEQUENCE [LARGE SCALE GENOMIC DNA]</scope>
</reference>
<gene>
    <name evidence="1" type="ORF">M9H77_08414</name>
</gene>
<comment type="caution">
    <text evidence="1">The sequence shown here is derived from an EMBL/GenBank/DDBJ whole genome shotgun (WGS) entry which is preliminary data.</text>
</comment>
<dbReference type="EMBL" id="CM044702">
    <property type="protein sequence ID" value="KAI5677464.1"/>
    <property type="molecule type" value="Genomic_DNA"/>
</dbReference>
<accession>A0ACC0BXR2</accession>
<evidence type="ECO:0000313" key="2">
    <source>
        <dbReference type="Proteomes" id="UP001060085"/>
    </source>
</evidence>
<sequence>MSSFYSSDSDNEPSYYHQSLYSRQRPLYDIFGGGKVADVLLWRNKNLSASILIGFTTIWFLFEVLGYNFITLLSQITILMMLFVFIWSYGAGFVDRSPPDFHIVTIPESTFKWLLDKTNWLLQKLYKISSGKDLTTFFLAITSLWVLSTIGNYFSSLNLLYIGFVCLATLPAMYQRYQYEVDRLVKQGKTDMKKLYMKLDSKFLNKIPRGPTS</sequence>
<keyword evidence="2" id="KW-1185">Reference proteome</keyword>
<evidence type="ECO:0000313" key="1">
    <source>
        <dbReference type="EMBL" id="KAI5677464.1"/>
    </source>
</evidence>
<dbReference type="Proteomes" id="UP001060085">
    <property type="component" value="Linkage Group LG02"/>
</dbReference>
<proteinExistence type="predicted"/>
<protein>
    <submittedName>
        <fullName evidence="1">Uncharacterized protein</fullName>
    </submittedName>
</protein>
<name>A0ACC0BXR2_CATRO</name>